<comment type="caution">
    <text evidence="2">The sequence shown here is derived from an EMBL/GenBank/DDBJ whole genome shotgun (WGS) entry which is preliminary data.</text>
</comment>
<evidence type="ECO:0000313" key="3">
    <source>
        <dbReference type="Proteomes" id="UP001203607"/>
    </source>
</evidence>
<organism evidence="2 3">
    <name type="scientific">Flagellimonas spongiicola</name>
    <dbReference type="NCBI Taxonomy" id="2942208"/>
    <lineage>
        <taxon>Bacteria</taxon>
        <taxon>Pseudomonadati</taxon>
        <taxon>Bacteroidota</taxon>
        <taxon>Flavobacteriia</taxon>
        <taxon>Flavobacteriales</taxon>
        <taxon>Flavobacteriaceae</taxon>
        <taxon>Flagellimonas</taxon>
    </lineage>
</organism>
<keyword evidence="1" id="KW-0812">Transmembrane</keyword>
<feature type="transmembrane region" description="Helical" evidence="1">
    <location>
        <begin position="59"/>
        <end position="81"/>
    </location>
</feature>
<gene>
    <name evidence="2" type="ORF">M3P19_12025</name>
</gene>
<protein>
    <submittedName>
        <fullName evidence="2">Uncharacterized protein</fullName>
    </submittedName>
</protein>
<sequence length="192" mass="22708">MNKLKFYLRIKEKTNLSVRIISVLGLLIFISRLIYVPFINEWDIEFDQGLFGFRWFSTFLSRIGNEIAWMAMGLFVKYLVHHLDPEAVLIKRYTSWLANLVLVVAIYFMCWAFYDSYNFSLPFELLFACFTSIAAFYVMNKLFFPLVNYIQKLLGKIRMLTDIIILEAPNHVTETSDWEQEVVQPTLDKLNE</sequence>
<feature type="transmembrane region" description="Helical" evidence="1">
    <location>
        <begin position="120"/>
        <end position="139"/>
    </location>
</feature>
<evidence type="ECO:0000313" key="2">
    <source>
        <dbReference type="EMBL" id="MCL6274740.1"/>
    </source>
</evidence>
<feature type="transmembrane region" description="Helical" evidence="1">
    <location>
        <begin position="93"/>
        <end position="114"/>
    </location>
</feature>
<evidence type="ECO:0000256" key="1">
    <source>
        <dbReference type="SAM" id="Phobius"/>
    </source>
</evidence>
<dbReference type="RefSeq" id="WP_249657927.1">
    <property type="nucleotide sequence ID" value="NZ_JAMFMA010000003.1"/>
</dbReference>
<keyword evidence="1" id="KW-0472">Membrane</keyword>
<keyword evidence="1" id="KW-1133">Transmembrane helix</keyword>
<name>A0ABT0PTM4_9FLAO</name>
<keyword evidence="3" id="KW-1185">Reference proteome</keyword>
<dbReference type="Proteomes" id="UP001203607">
    <property type="component" value="Unassembled WGS sequence"/>
</dbReference>
<accession>A0ABT0PTM4</accession>
<dbReference type="EMBL" id="JAMFMA010000003">
    <property type="protein sequence ID" value="MCL6274740.1"/>
    <property type="molecule type" value="Genomic_DNA"/>
</dbReference>
<reference evidence="2 3" key="1">
    <citation type="submission" date="2022-05" db="EMBL/GenBank/DDBJ databases">
        <authorList>
            <person name="Park J.-S."/>
        </authorList>
    </citation>
    <scope>NUCLEOTIDE SEQUENCE [LARGE SCALE GENOMIC DNA]</scope>
    <source>
        <strain evidence="2 3">2012CJ35-5</strain>
    </source>
</reference>
<feature type="transmembrane region" description="Helical" evidence="1">
    <location>
        <begin position="20"/>
        <end position="39"/>
    </location>
</feature>
<proteinExistence type="predicted"/>